<keyword evidence="3" id="KW-0804">Transcription</keyword>
<dbReference type="InterPro" id="IPR015927">
    <property type="entry name" value="Peptidase_S24_S26A/B/C"/>
</dbReference>
<dbReference type="PROSITE" id="PS50943">
    <property type="entry name" value="HTH_CROC1"/>
    <property type="match status" value="1"/>
</dbReference>
<feature type="domain" description="HTH cro/C1-type" evidence="4">
    <location>
        <begin position="48"/>
        <end position="104"/>
    </location>
</feature>
<dbReference type="EMBL" id="FNDI01000021">
    <property type="protein sequence ID" value="SDI64816.1"/>
    <property type="molecule type" value="Genomic_DNA"/>
</dbReference>
<dbReference type="AlphaFoldDB" id="A0A7Z7FJT0"/>
<evidence type="ECO:0000256" key="2">
    <source>
        <dbReference type="ARBA" id="ARBA00023125"/>
    </source>
</evidence>
<dbReference type="Gene3D" id="1.10.260.40">
    <property type="entry name" value="lambda repressor-like DNA-binding domains"/>
    <property type="match status" value="1"/>
</dbReference>
<dbReference type="Pfam" id="PF00717">
    <property type="entry name" value="Peptidase_S24"/>
    <property type="match status" value="1"/>
</dbReference>
<evidence type="ECO:0000256" key="3">
    <source>
        <dbReference type="ARBA" id="ARBA00023163"/>
    </source>
</evidence>
<dbReference type="CDD" id="cd06529">
    <property type="entry name" value="S24_LexA-like"/>
    <property type="match status" value="1"/>
</dbReference>
<dbReference type="CDD" id="cd00093">
    <property type="entry name" value="HTH_XRE"/>
    <property type="match status" value="1"/>
</dbReference>
<evidence type="ECO:0000256" key="1">
    <source>
        <dbReference type="ARBA" id="ARBA00023015"/>
    </source>
</evidence>
<name>A0A7Z7FJT0_9BURK</name>
<evidence type="ECO:0000313" key="5">
    <source>
        <dbReference type="EMBL" id="SDI64816.1"/>
    </source>
</evidence>
<accession>A0A7Z7FJT0</accession>
<sequence length="277" mass="30434">MDEHFPVDGLQPQSTTYNQKFQPNFAVLPTTSFCIIPPMNPVHIGVRIREAREAAGLSQSDLARALVPPVRPQAVQKWEALLSAPRNDKLQQIADALNTTVRLLIRGTDLEGLADSEGIKVVSSGRVFPLKGARASAPKDKRGLVPLLSWEQAVNWGQTLNTSNIEEAEDWLRCPFNHGPEAFILEVAGESNYDPTGAKSYAPGEFIAVDPARPPANRSMVVVRVDHEERAQLKQLLMDESGTRLLKSLNPAWPNRVLGMPEGSRIVGVVIGKWVPE</sequence>
<dbReference type="SUPFAM" id="SSF47413">
    <property type="entry name" value="lambda repressor-like DNA-binding domains"/>
    <property type="match status" value="1"/>
</dbReference>
<organism evidence="5 6">
    <name type="scientific">Paraburkholderia steynii</name>
    <dbReference type="NCBI Taxonomy" id="1245441"/>
    <lineage>
        <taxon>Bacteria</taxon>
        <taxon>Pseudomonadati</taxon>
        <taxon>Pseudomonadota</taxon>
        <taxon>Betaproteobacteria</taxon>
        <taxon>Burkholderiales</taxon>
        <taxon>Burkholderiaceae</taxon>
        <taxon>Paraburkholderia</taxon>
    </lineage>
</organism>
<evidence type="ECO:0000313" key="6">
    <source>
        <dbReference type="Proteomes" id="UP000198900"/>
    </source>
</evidence>
<dbReference type="InterPro" id="IPR001387">
    <property type="entry name" value="Cro/C1-type_HTH"/>
</dbReference>
<reference evidence="5" key="1">
    <citation type="submission" date="2016-10" db="EMBL/GenBank/DDBJ databases">
        <authorList>
            <person name="Varghese N."/>
            <person name="Submissions S."/>
        </authorList>
    </citation>
    <scope>NUCLEOTIDE SEQUENCE [LARGE SCALE GENOMIC DNA]</scope>
    <source>
        <strain evidence="5">YR281</strain>
    </source>
</reference>
<dbReference type="RefSeq" id="WP_091784994.1">
    <property type="nucleotide sequence ID" value="NZ_FNDI01000021.1"/>
</dbReference>
<evidence type="ECO:0000259" key="4">
    <source>
        <dbReference type="PROSITE" id="PS50943"/>
    </source>
</evidence>
<dbReference type="InterPro" id="IPR010982">
    <property type="entry name" value="Lambda_DNA-bd_dom_sf"/>
</dbReference>
<keyword evidence="6" id="KW-1185">Reference proteome</keyword>
<protein>
    <submittedName>
        <fullName evidence="5">Peptidase S24-like</fullName>
    </submittedName>
</protein>
<dbReference type="Gene3D" id="2.10.109.10">
    <property type="entry name" value="Umud Fragment, subunit A"/>
    <property type="match status" value="1"/>
</dbReference>
<dbReference type="GO" id="GO:0003677">
    <property type="term" value="F:DNA binding"/>
    <property type="evidence" value="ECO:0007669"/>
    <property type="project" value="UniProtKB-KW"/>
</dbReference>
<dbReference type="Pfam" id="PF01381">
    <property type="entry name" value="HTH_3"/>
    <property type="match status" value="1"/>
</dbReference>
<dbReference type="SUPFAM" id="SSF51306">
    <property type="entry name" value="LexA/Signal peptidase"/>
    <property type="match status" value="1"/>
</dbReference>
<dbReference type="SMART" id="SM00530">
    <property type="entry name" value="HTH_XRE"/>
    <property type="match status" value="1"/>
</dbReference>
<dbReference type="InterPro" id="IPR039418">
    <property type="entry name" value="LexA-like"/>
</dbReference>
<keyword evidence="2" id="KW-0238">DNA-binding</keyword>
<dbReference type="Proteomes" id="UP000198900">
    <property type="component" value="Unassembled WGS sequence"/>
</dbReference>
<dbReference type="PANTHER" id="PTHR40661:SF3">
    <property type="entry name" value="FELS-1 PROPHAGE TRANSCRIPTIONAL REGULATOR"/>
    <property type="match status" value="1"/>
</dbReference>
<keyword evidence="1" id="KW-0805">Transcription regulation</keyword>
<comment type="caution">
    <text evidence="5">The sequence shown here is derived from an EMBL/GenBank/DDBJ whole genome shotgun (WGS) entry which is preliminary data.</text>
</comment>
<proteinExistence type="predicted"/>
<dbReference type="PANTHER" id="PTHR40661">
    <property type="match status" value="1"/>
</dbReference>
<gene>
    <name evidence="5" type="ORF">SAMN04487926_12132</name>
</gene>
<dbReference type="InterPro" id="IPR036286">
    <property type="entry name" value="LexA/Signal_pep-like_sf"/>
</dbReference>